<name>A0A9W9W876_9EURO</name>
<organism evidence="1 2">
    <name type="scientific">Penicillium cosmopolitanum</name>
    <dbReference type="NCBI Taxonomy" id="1131564"/>
    <lineage>
        <taxon>Eukaryota</taxon>
        <taxon>Fungi</taxon>
        <taxon>Dikarya</taxon>
        <taxon>Ascomycota</taxon>
        <taxon>Pezizomycotina</taxon>
        <taxon>Eurotiomycetes</taxon>
        <taxon>Eurotiomycetidae</taxon>
        <taxon>Eurotiales</taxon>
        <taxon>Aspergillaceae</taxon>
        <taxon>Penicillium</taxon>
    </lineage>
</organism>
<dbReference type="InterPro" id="IPR042099">
    <property type="entry name" value="ANL_N_sf"/>
</dbReference>
<dbReference type="Proteomes" id="UP001147747">
    <property type="component" value="Unassembled WGS sequence"/>
</dbReference>
<comment type="caution">
    <text evidence="1">The sequence shown here is derived from an EMBL/GenBank/DDBJ whole genome shotgun (WGS) entry which is preliminary data.</text>
</comment>
<dbReference type="OrthoDB" id="5360374at2759"/>
<keyword evidence="2" id="KW-1185">Reference proteome</keyword>
<gene>
    <name evidence="1" type="ORF">N7509_002059</name>
</gene>
<reference evidence="1" key="2">
    <citation type="journal article" date="2023" name="IMA Fungus">
        <title>Comparative genomic study of the Penicillium genus elucidates a diverse pangenome and 15 lateral gene transfer events.</title>
        <authorList>
            <person name="Petersen C."/>
            <person name="Sorensen T."/>
            <person name="Nielsen M.R."/>
            <person name="Sondergaard T.E."/>
            <person name="Sorensen J.L."/>
            <person name="Fitzpatrick D.A."/>
            <person name="Frisvad J.C."/>
            <person name="Nielsen K.L."/>
        </authorList>
    </citation>
    <scope>NUCLEOTIDE SEQUENCE</scope>
    <source>
        <strain evidence="1">IBT 29677</strain>
    </source>
</reference>
<dbReference type="GeneID" id="81365676"/>
<accession>A0A9W9W876</accession>
<dbReference type="Gene3D" id="3.40.50.12780">
    <property type="entry name" value="N-terminal domain of ligase-like"/>
    <property type="match status" value="1"/>
</dbReference>
<dbReference type="AlphaFoldDB" id="A0A9W9W876"/>
<proteinExistence type="predicted"/>
<dbReference type="PANTHER" id="PTHR43845:SF1">
    <property type="entry name" value="BLR5969 PROTEIN"/>
    <property type="match status" value="1"/>
</dbReference>
<sequence>MERIFRTGGTTSDPKVSFYSRDELHRITRQLGDTLIHAGLQPGDRVANLYYNGELYMGFLIQLLAWLDTNVPYFQLPISGVVDIEATVWPLREFKVTVAMGMTTTLIWIAEYVISLYSGEGLFSDQTALLAKAFPNVVVRPLMYGSVDGGLIAIPTHDADLESRAGAPVYVPNSPNVVAEILREGGKPITNEEERGILHVTDLSRRLMPIIRYPTGDVAEWVDFSRKQFVLRGRDLIGFKIGPASYDFRHLREIVVKTLGSDNIQGFQTVARRKNGKDELVFWIAGFGTNRAEGYENLDKALKTHTTQYASGLAAGYINPLAVGWIDVKDLYHNPRTGKLRETVDQRF</sequence>
<dbReference type="RefSeq" id="XP_056492491.1">
    <property type="nucleotide sequence ID" value="XM_056626696.1"/>
</dbReference>
<dbReference type="EMBL" id="JAPZBU010000004">
    <property type="protein sequence ID" value="KAJ5408176.1"/>
    <property type="molecule type" value="Genomic_DNA"/>
</dbReference>
<reference evidence="1" key="1">
    <citation type="submission" date="2022-12" db="EMBL/GenBank/DDBJ databases">
        <authorList>
            <person name="Petersen C."/>
        </authorList>
    </citation>
    <scope>NUCLEOTIDE SEQUENCE</scope>
    <source>
        <strain evidence="1">IBT 29677</strain>
    </source>
</reference>
<evidence type="ECO:0008006" key="3">
    <source>
        <dbReference type="Google" id="ProtNLM"/>
    </source>
</evidence>
<protein>
    <recommendedName>
        <fullName evidence="3">AMP-dependent synthetase/ligase domain-containing protein</fullName>
    </recommendedName>
</protein>
<dbReference type="SUPFAM" id="SSF56801">
    <property type="entry name" value="Acetyl-CoA synthetase-like"/>
    <property type="match status" value="1"/>
</dbReference>
<evidence type="ECO:0000313" key="2">
    <source>
        <dbReference type="Proteomes" id="UP001147747"/>
    </source>
</evidence>
<evidence type="ECO:0000313" key="1">
    <source>
        <dbReference type="EMBL" id="KAJ5408176.1"/>
    </source>
</evidence>
<dbReference type="PANTHER" id="PTHR43845">
    <property type="entry name" value="BLR5969 PROTEIN"/>
    <property type="match status" value="1"/>
</dbReference>